<keyword evidence="4" id="KW-1185">Reference proteome</keyword>
<organism evidence="3 4">
    <name type="scientific">Halomonas organivorans</name>
    <dbReference type="NCBI Taxonomy" id="257772"/>
    <lineage>
        <taxon>Bacteria</taxon>
        <taxon>Pseudomonadati</taxon>
        <taxon>Pseudomonadota</taxon>
        <taxon>Gammaproteobacteria</taxon>
        <taxon>Oceanospirillales</taxon>
        <taxon>Halomonadaceae</taxon>
        <taxon>Halomonas</taxon>
    </lineage>
</organism>
<gene>
    <name evidence="3" type="ORF">FHR96_001393</name>
</gene>
<keyword evidence="1" id="KW-1133">Transmembrane helix</keyword>
<dbReference type="RefSeq" id="WP_183386915.1">
    <property type="nucleotide sequence ID" value="NZ_JACHXM010000004.1"/>
</dbReference>
<keyword evidence="1" id="KW-0472">Membrane</keyword>
<reference evidence="3 4" key="1">
    <citation type="submission" date="2020-08" db="EMBL/GenBank/DDBJ databases">
        <title>Genomic Encyclopedia of Type Strains, Phase III (KMG-III): the genomes of soil and plant-associated and newly described type strains.</title>
        <authorList>
            <person name="Whitman W."/>
        </authorList>
    </citation>
    <scope>NUCLEOTIDE SEQUENCE [LARGE SCALE GENOMIC DNA]</scope>
    <source>
        <strain evidence="3 4">CECT 5995</strain>
    </source>
</reference>
<evidence type="ECO:0000256" key="1">
    <source>
        <dbReference type="SAM" id="Phobius"/>
    </source>
</evidence>
<feature type="transmembrane region" description="Helical" evidence="1">
    <location>
        <begin position="101"/>
        <end position="117"/>
    </location>
</feature>
<proteinExistence type="predicted"/>
<dbReference type="Proteomes" id="UP000525987">
    <property type="component" value="Unassembled WGS sequence"/>
</dbReference>
<feature type="transmembrane region" description="Helical" evidence="1">
    <location>
        <begin position="47"/>
        <end position="65"/>
    </location>
</feature>
<feature type="transmembrane region" description="Helical" evidence="1">
    <location>
        <begin position="77"/>
        <end position="95"/>
    </location>
</feature>
<dbReference type="Pfam" id="PF07331">
    <property type="entry name" value="TctB"/>
    <property type="match status" value="1"/>
</dbReference>
<accession>A0A7W5BWP4</accession>
<sequence length="154" mass="16427">MSDDASVSHAALGDRIAGAVLALLALGAWWHSHTFVTGFMQPVGPGVFPRLVSVPLGVLALYLIARPGINQRWPGQAALVRQLGMLLLLGCYGAVLEPLGFVPATLLATVLLMRLFGARWRQALPYGVLLGLALFVLFEFALGIPLPDMPGWSV</sequence>
<protein>
    <submittedName>
        <fullName evidence="3">Putative tricarboxylic transport membrane protein</fullName>
    </submittedName>
</protein>
<comment type="caution">
    <text evidence="3">The sequence shown here is derived from an EMBL/GenBank/DDBJ whole genome shotgun (WGS) entry which is preliminary data.</text>
</comment>
<evidence type="ECO:0000313" key="3">
    <source>
        <dbReference type="EMBL" id="MBB3140531.1"/>
    </source>
</evidence>
<evidence type="ECO:0000259" key="2">
    <source>
        <dbReference type="Pfam" id="PF07331"/>
    </source>
</evidence>
<dbReference type="InterPro" id="IPR009936">
    <property type="entry name" value="DUF1468"/>
</dbReference>
<dbReference type="AlphaFoldDB" id="A0A7W5BWP4"/>
<dbReference type="EMBL" id="JACHXM010000004">
    <property type="protein sequence ID" value="MBB3140531.1"/>
    <property type="molecule type" value="Genomic_DNA"/>
</dbReference>
<feature type="domain" description="DUF1468" evidence="2">
    <location>
        <begin position="16"/>
        <end position="147"/>
    </location>
</feature>
<name>A0A7W5BWP4_9GAMM</name>
<keyword evidence="1" id="KW-0812">Transmembrane</keyword>
<feature type="transmembrane region" description="Helical" evidence="1">
    <location>
        <begin position="124"/>
        <end position="144"/>
    </location>
</feature>
<feature type="transmembrane region" description="Helical" evidence="1">
    <location>
        <begin position="12"/>
        <end position="32"/>
    </location>
</feature>
<evidence type="ECO:0000313" key="4">
    <source>
        <dbReference type="Proteomes" id="UP000525987"/>
    </source>
</evidence>